<protein>
    <submittedName>
        <fullName evidence="5">Choloylglycine hydrolase</fullName>
    </submittedName>
</protein>
<organism evidence="5 6">
    <name type="scientific">Vibrio superstes NBRC 103154</name>
    <dbReference type="NCBI Taxonomy" id="1219062"/>
    <lineage>
        <taxon>Bacteria</taxon>
        <taxon>Pseudomonadati</taxon>
        <taxon>Pseudomonadota</taxon>
        <taxon>Gammaproteobacteria</taxon>
        <taxon>Vibrionales</taxon>
        <taxon>Vibrionaceae</taxon>
        <taxon>Vibrio</taxon>
    </lineage>
</organism>
<feature type="chain" id="PRO_5022187407" evidence="3">
    <location>
        <begin position="24"/>
        <end position="338"/>
    </location>
</feature>
<gene>
    <name evidence="5" type="ORF">VSU01S_20770</name>
</gene>
<dbReference type="Proteomes" id="UP000321113">
    <property type="component" value="Unassembled WGS sequence"/>
</dbReference>
<keyword evidence="6" id="KW-1185">Reference proteome</keyword>
<dbReference type="InterPro" id="IPR052193">
    <property type="entry name" value="Peptidase_C59"/>
</dbReference>
<reference evidence="5 6" key="1">
    <citation type="submission" date="2019-07" db="EMBL/GenBank/DDBJ databases">
        <title>Whole genome shotgun sequence of Vibrio superstes NBRC 103154.</title>
        <authorList>
            <person name="Hosoyama A."/>
            <person name="Uohara A."/>
            <person name="Ohji S."/>
            <person name="Ichikawa N."/>
        </authorList>
    </citation>
    <scope>NUCLEOTIDE SEQUENCE [LARGE SCALE GENOMIC DNA]</scope>
    <source>
        <strain evidence="5 6">NBRC 103154</strain>
    </source>
</reference>
<dbReference type="EMBL" id="BJXK01000007">
    <property type="protein sequence ID" value="GEM79832.1"/>
    <property type="molecule type" value="Genomic_DNA"/>
</dbReference>
<proteinExistence type="inferred from homology"/>
<dbReference type="AlphaFoldDB" id="A0A511QTF1"/>
<feature type="domain" description="Choloylglycine hydrolase/NAAA C-terminal" evidence="4">
    <location>
        <begin position="31"/>
        <end position="310"/>
    </location>
</feature>
<dbReference type="InterPro" id="IPR029132">
    <property type="entry name" value="CBAH/NAAA_C"/>
</dbReference>
<evidence type="ECO:0000259" key="4">
    <source>
        <dbReference type="Pfam" id="PF02275"/>
    </source>
</evidence>
<keyword evidence="3" id="KW-0732">Signal</keyword>
<evidence type="ECO:0000313" key="6">
    <source>
        <dbReference type="Proteomes" id="UP000321113"/>
    </source>
</evidence>
<comment type="similarity">
    <text evidence="1">Belongs to the peptidase C59 family.</text>
</comment>
<evidence type="ECO:0000256" key="2">
    <source>
        <dbReference type="ARBA" id="ARBA00022801"/>
    </source>
</evidence>
<dbReference type="SUPFAM" id="SSF56235">
    <property type="entry name" value="N-terminal nucleophile aminohydrolases (Ntn hydrolases)"/>
    <property type="match status" value="1"/>
</dbReference>
<evidence type="ECO:0000313" key="5">
    <source>
        <dbReference type="EMBL" id="GEM79832.1"/>
    </source>
</evidence>
<sequence>MKKTLLALTMAATTFGAIQAANACSYSTFEIDGNAFVARSMEAPDFMQERFTVFPQNHVINGKSGDYGFVGMQHGDTEWISSGLNEHGLNVESLALGESTLLPEGEGDVNYLEVASLLLANAKNVEEAIALLEDTLVTHTKIAVAHDMDIPMHFAIRDNDRAIVVEYTTGDGKPTFYENELGVMTNDPSYPVQLEAAQKEIDKAGTRLGTDLEVFDRLETGPDGRFSRLAVLNAEFKRNPKAGDAREDGLARAFSILNDMEIVTGSMYWEFVSPDPQMVGYGNVVDLENNDYYYRTIDNPTIRKVDVDSIDFGKVKYSQTDIYSEPAQYTDVTVTFSE</sequence>
<comment type="caution">
    <text evidence="5">The sequence shown here is derived from an EMBL/GenBank/DDBJ whole genome shotgun (WGS) entry which is preliminary data.</text>
</comment>
<dbReference type="PANTHER" id="PTHR35527:SF2">
    <property type="entry name" value="HYDROLASE"/>
    <property type="match status" value="1"/>
</dbReference>
<dbReference type="GO" id="GO:0016787">
    <property type="term" value="F:hydrolase activity"/>
    <property type="evidence" value="ECO:0007669"/>
    <property type="project" value="UniProtKB-KW"/>
</dbReference>
<accession>A0A511QTF1</accession>
<keyword evidence="2 5" id="KW-0378">Hydrolase</keyword>
<dbReference type="InterPro" id="IPR029055">
    <property type="entry name" value="Ntn_hydrolases_N"/>
</dbReference>
<evidence type="ECO:0000256" key="1">
    <source>
        <dbReference type="ARBA" id="ARBA00006625"/>
    </source>
</evidence>
<evidence type="ECO:0000256" key="3">
    <source>
        <dbReference type="SAM" id="SignalP"/>
    </source>
</evidence>
<dbReference type="PANTHER" id="PTHR35527">
    <property type="entry name" value="CHOLOYLGLYCINE HYDROLASE"/>
    <property type="match status" value="1"/>
</dbReference>
<dbReference type="Gene3D" id="3.60.60.10">
    <property type="entry name" value="Penicillin V Acylase, Chain A"/>
    <property type="match status" value="1"/>
</dbReference>
<dbReference type="Pfam" id="PF02275">
    <property type="entry name" value="CBAH"/>
    <property type="match status" value="1"/>
</dbReference>
<feature type="signal peptide" evidence="3">
    <location>
        <begin position="1"/>
        <end position="23"/>
    </location>
</feature>
<dbReference type="RefSeq" id="WP_162892830.1">
    <property type="nucleotide sequence ID" value="NZ_BJXK01000007.1"/>
</dbReference>
<name>A0A511QTF1_9VIBR</name>